<sequence length="95" mass="10605">MGKRKTKVVVSSSEDDDDKTFSLRSKTTSNPKLKSRPSSVPRANSRRTATKKARLSDSRAVSCKESSGFDEIKLFCEDFDEGFNGFRMSTGMRSL</sequence>
<evidence type="ECO:0000313" key="1">
    <source>
        <dbReference type="EMBL" id="KAI8536977.1"/>
    </source>
</evidence>
<proteinExistence type="predicted"/>
<accession>A0ACC0M7U2</accession>
<dbReference type="Proteomes" id="UP001062846">
    <property type="component" value="Chromosome 10"/>
</dbReference>
<keyword evidence="2" id="KW-1185">Reference proteome</keyword>
<comment type="caution">
    <text evidence="1">The sequence shown here is derived from an EMBL/GenBank/DDBJ whole genome shotgun (WGS) entry which is preliminary data.</text>
</comment>
<protein>
    <submittedName>
        <fullName evidence="1">Uncharacterized protein</fullName>
    </submittedName>
</protein>
<reference evidence="1" key="1">
    <citation type="submission" date="2022-02" db="EMBL/GenBank/DDBJ databases">
        <title>Plant Genome Project.</title>
        <authorList>
            <person name="Zhang R.-G."/>
        </authorList>
    </citation>
    <scope>NUCLEOTIDE SEQUENCE</scope>
    <source>
        <strain evidence="1">AT1</strain>
    </source>
</reference>
<name>A0ACC0M7U2_RHOML</name>
<dbReference type="EMBL" id="CM046397">
    <property type="protein sequence ID" value="KAI8536977.1"/>
    <property type="molecule type" value="Genomic_DNA"/>
</dbReference>
<evidence type="ECO:0000313" key="2">
    <source>
        <dbReference type="Proteomes" id="UP001062846"/>
    </source>
</evidence>
<organism evidence="1 2">
    <name type="scientific">Rhododendron molle</name>
    <name type="common">Chinese azalea</name>
    <name type="synonym">Azalea mollis</name>
    <dbReference type="NCBI Taxonomy" id="49168"/>
    <lineage>
        <taxon>Eukaryota</taxon>
        <taxon>Viridiplantae</taxon>
        <taxon>Streptophyta</taxon>
        <taxon>Embryophyta</taxon>
        <taxon>Tracheophyta</taxon>
        <taxon>Spermatophyta</taxon>
        <taxon>Magnoliopsida</taxon>
        <taxon>eudicotyledons</taxon>
        <taxon>Gunneridae</taxon>
        <taxon>Pentapetalae</taxon>
        <taxon>asterids</taxon>
        <taxon>Ericales</taxon>
        <taxon>Ericaceae</taxon>
        <taxon>Ericoideae</taxon>
        <taxon>Rhodoreae</taxon>
        <taxon>Rhododendron</taxon>
    </lineage>
</organism>
<gene>
    <name evidence="1" type="ORF">RHMOL_Rhmol10G0298900</name>
</gene>